<evidence type="ECO:0000313" key="2">
    <source>
        <dbReference type="Proteomes" id="UP000239047"/>
    </source>
</evidence>
<dbReference type="Proteomes" id="UP000239047">
    <property type="component" value="Unassembled WGS sequence"/>
</dbReference>
<gene>
    <name evidence="1" type="ORF">C4B60_08425</name>
</gene>
<proteinExistence type="predicted"/>
<comment type="caution">
    <text evidence="1">The sequence shown here is derived from an EMBL/GenBank/DDBJ whole genome shotgun (WGS) entry which is preliminary data.</text>
</comment>
<sequence length="71" mass="7921">MKKGLAARLSNLSGKLKSHNGDSFSKMCSLDVEEEEAHITSIVLWDKKENGYLALEDIVNSLHYTVSLKLN</sequence>
<keyword evidence="2" id="KW-1185">Reference proteome</keyword>
<dbReference type="AlphaFoldDB" id="A0A2S5GCX8"/>
<dbReference type="EMBL" id="PREZ01000003">
    <property type="protein sequence ID" value="PPA70808.1"/>
    <property type="molecule type" value="Genomic_DNA"/>
</dbReference>
<evidence type="ECO:0000313" key="1">
    <source>
        <dbReference type="EMBL" id="PPA70808.1"/>
    </source>
</evidence>
<accession>A0A2S5GCX8</accession>
<organism evidence="1 2">
    <name type="scientific">Jeotgalibacillus proteolyticus</name>
    <dbReference type="NCBI Taxonomy" id="2082395"/>
    <lineage>
        <taxon>Bacteria</taxon>
        <taxon>Bacillati</taxon>
        <taxon>Bacillota</taxon>
        <taxon>Bacilli</taxon>
        <taxon>Bacillales</taxon>
        <taxon>Caryophanaceae</taxon>
        <taxon>Jeotgalibacillus</taxon>
    </lineage>
</organism>
<reference evidence="1 2" key="1">
    <citation type="submission" date="2018-02" db="EMBL/GenBank/DDBJ databases">
        <title>Jeotgalibacillus proteolyticum sp. nov. a protease producing bacterium isolated from ocean sediments of Laizhou Bay.</title>
        <authorList>
            <person name="Li Y."/>
        </authorList>
    </citation>
    <scope>NUCLEOTIDE SEQUENCE [LARGE SCALE GENOMIC DNA]</scope>
    <source>
        <strain evidence="1 2">22-7</strain>
    </source>
</reference>
<protein>
    <submittedName>
        <fullName evidence="1">Uncharacterized protein</fullName>
    </submittedName>
</protein>
<name>A0A2S5GCX8_9BACL</name>